<dbReference type="Proteomes" id="UP001174909">
    <property type="component" value="Unassembled WGS sequence"/>
</dbReference>
<feature type="compositionally biased region" description="Low complexity" evidence="1">
    <location>
        <begin position="30"/>
        <end position="43"/>
    </location>
</feature>
<keyword evidence="3" id="KW-1185">Reference proteome</keyword>
<organism evidence="2 3">
    <name type="scientific">Geodia barretti</name>
    <name type="common">Barrett's horny sponge</name>
    <dbReference type="NCBI Taxonomy" id="519541"/>
    <lineage>
        <taxon>Eukaryota</taxon>
        <taxon>Metazoa</taxon>
        <taxon>Porifera</taxon>
        <taxon>Demospongiae</taxon>
        <taxon>Heteroscleromorpha</taxon>
        <taxon>Tetractinellida</taxon>
        <taxon>Astrophorina</taxon>
        <taxon>Geodiidae</taxon>
        <taxon>Geodia</taxon>
    </lineage>
</organism>
<proteinExistence type="predicted"/>
<name>A0AA35RGT5_GEOBA</name>
<evidence type="ECO:0000256" key="1">
    <source>
        <dbReference type="SAM" id="MobiDB-lite"/>
    </source>
</evidence>
<reference evidence="2" key="1">
    <citation type="submission" date="2023-03" db="EMBL/GenBank/DDBJ databases">
        <authorList>
            <person name="Steffen K."/>
            <person name="Cardenas P."/>
        </authorList>
    </citation>
    <scope>NUCLEOTIDE SEQUENCE</scope>
</reference>
<accession>A0AA35RGT5</accession>
<evidence type="ECO:0000313" key="3">
    <source>
        <dbReference type="Proteomes" id="UP001174909"/>
    </source>
</evidence>
<gene>
    <name evidence="2" type="ORF">GBAR_LOCUS6666</name>
</gene>
<feature type="region of interest" description="Disordered" evidence="1">
    <location>
        <begin position="1"/>
        <end position="216"/>
    </location>
</feature>
<dbReference type="AlphaFoldDB" id="A0AA35RGT5"/>
<feature type="compositionally biased region" description="Low complexity" evidence="1">
    <location>
        <begin position="186"/>
        <end position="198"/>
    </location>
</feature>
<dbReference type="EMBL" id="CASHTH010001005">
    <property type="protein sequence ID" value="CAI8010041.1"/>
    <property type="molecule type" value="Genomic_DNA"/>
</dbReference>
<feature type="non-terminal residue" evidence="2">
    <location>
        <position position="216"/>
    </location>
</feature>
<protein>
    <submittedName>
        <fullName evidence="2">Uncharacterized protein</fullName>
    </submittedName>
</protein>
<comment type="caution">
    <text evidence="2">The sequence shown here is derived from an EMBL/GenBank/DDBJ whole genome shotgun (WGS) entry which is preliminary data.</text>
</comment>
<feature type="compositionally biased region" description="Pro residues" evidence="1">
    <location>
        <begin position="44"/>
        <end position="53"/>
    </location>
</feature>
<sequence length="216" mass="22283">MTQLLKSYPVIRSPISRPQRAITGSEVTIPDQPTVSSSSSSTKPPMPSRPPTTSPGSATRGGVRTEPHARLGNEVFTERSSSLDGVQGRGGFEQGNNLSTPLGNEVLMEGHPSSSSSAHRGSVKRGNLSTSLGNEVLMEGHPSSSSSAHRGSVERGNLSASLGNEVLMESHPSSNSIRGLHGGGNLPPLGNEVLLEGPQHFGGAGRGVDLPSPLGN</sequence>
<evidence type="ECO:0000313" key="2">
    <source>
        <dbReference type="EMBL" id="CAI8010041.1"/>
    </source>
</evidence>